<evidence type="ECO:0000259" key="13">
    <source>
        <dbReference type="PROSITE" id="PS50162"/>
    </source>
</evidence>
<dbReference type="FunFam" id="3.40.50.300:FF:000087">
    <property type="entry name" value="Recombinase RecA"/>
    <property type="match status" value="1"/>
</dbReference>
<comment type="subcellular location">
    <subcellularLocation>
        <location evidence="10">Cytoplasm</location>
    </subcellularLocation>
</comment>
<dbReference type="Gene3D" id="3.40.50.300">
    <property type="entry name" value="P-loop containing nucleotide triphosphate hydrolases"/>
    <property type="match status" value="1"/>
</dbReference>
<keyword evidence="8 10" id="KW-0234">DNA repair</keyword>
<dbReference type="SUPFAM" id="SSF54752">
    <property type="entry name" value="RecA protein, C-terminal domain"/>
    <property type="match status" value="1"/>
</dbReference>
<protein>
    <recommendedName>
        <fullName evidence="2 10">Protein RecA</fullName>
    </recommendedName>
    <alternativeName>
        <fullName evidence="10 11">Recombinase A</fullName>
    </alternativeName>
</protein>
<dbReference type="NCBIfam" id="TIGR02012">
    <property type="entry name" value="tigrfam_recA"/>
    <property type="match status" value="1"/>
</dbReference>
<dbReference type="GO" id="GO:0003697">
    <property type="term" value="F:single-stranded DNA binding"/>
    <property type="evidence" value="ECO:0007669"/>
    <property type="project" value="UniProtKB-UniRule"/>
</dbReference>
<dbReference type="CDD" id="cd00983">
    <property type="entry name" value="RecA"/>
    <property type="match status" value="1"/>
</dbReference>
<dbReference type="PROSITE" id="PS50163">
    <property type="entry name" value="RECA_3"/>
    <property type="match status" value="1"/>
</dbReference>
<organism evidence="15 16">
    <name type="scientific">Micavibrio aeruginosavorus</name>
    <dbReference type="NCBI Taxonomy" id="349221"/>
    <lineage>
        <taxon>Bacteria</taxon>
        <taxon>Pseudomonadati</taxon>
        <taxon>Bdellovibrionota</taxon>
        <taxon>Bdellovibrionia</taxon>
        <taxon>Bdellovibrionales</taxon>
        <taxon>Pseudobdellovibrionaceae</taxon>
        <taxon>Micavibrio</taxon>
    </lineage>
</organism>
<evidence type="ECO:0000256" key="8">
    <source>
        <dbReference type="ARBA" id="ARBA00023204"/>
    </source>
</evidence>
<comment type="function">
    <text evidence="10">Can catalyze the hydrolysis of ATP in the presence of single-stranded DNA, the ATP-dependent uptake of single-stranded DNA by duplex DNA, and the ATP-dependent hybridization of homologous single-stranded DNAs. It interacts with LexA causing its activation and leading to its autocatalytic cleavage.</text>
</comment>
<evidence type="ECO:0000256" key="4">
    <source>
        <dbReference type="ARBA" id="ARBA00022763"/>
    </source>
</evidence>
<dbReference type="SUPFAM" id="SSF52540">
    <property type="entry name" value="P-loop containing nucleoside triphosphate hydrolases"/>
    <property type="match status" value="1"/>
</dbReference>
<dbReference type="GO" id="GO:0006310">
    <property type="term" value="P:DNA recombination"/>
    <property type="evidence" value="ECO:0007669"/>
    <property type="project" value="UniProtKB-UniRule"/>
</dbReference>
<feature type="binding site" evidence="10">
    <location>
        <begin position="78"/>
        <end position="85"/>
    </location>
    <ligand>
        <name>ATP</name>
        <dbReference type="ChEBI" id="CHEBI:30616"/>
    </ligand>
</feature>
<dbReference type="GO" id="GO:0009432">
    <property type="term" value="P:SOS response"/>
    <property type="evidence" value="ECO:0007669"/>
    <property type="project" value="UniProtKB-UniRule"/>
</dbReference>
<keyword evidence="6 10" id="KW-0238">DNA-binding</keyword>
<dbReference type="PROSITE" id="PS50162">
    <property type="entry name" value="RECA_2"/>
    <property type="match status" value="1"/>
</dbReference>
<evidence type="ECO:0000313" key="15">
    <source>
        <dbReference type="EMBL" id="PZQ48444.1"/>
    </source>
</evidence>
<keyword evidence="5 10" id="KW-0067">ATP-binding</keyword>
<reference evidence="15 16" key="1">
    <citation type="submission" date="2017-08" db="EMBL/GenBank/DDBJ databases">
        <title>Infants hospitalized years apart are colonized by the same room-sourced microbial strains.</title>
        <authorList>
            <person name="Brooks B."/>
            <person name="Olm M.R."/>
            <person name="Firek B.A."/>
            <person name="Baker R."/>
            <person name="Thomas B.C."/>
            <person name="Morowitz M.J."/>
            <person name="Banfield J.F."/>
        </authorList>
    </citation>
    <scope>NUCLEOTIDE SEQUENCE [LARGE SCALE GENOMIC DNA]</scope>
    <source>
        <strain evidence="15">S2_005_002_R2_29</strain>
    </source>
</reference>
<dbReference type="GO" id="GO:0005829">
    <property type="term" value="C:cytosol"/>
    <property type="evidence" value="ECO:0007669"/>
    <property type="project" value="TreeGrafter"/>
</dbReference>
<dbReference type="InterPro" id="IPR049261">
    <property type="entry name" value="RecA-like_C"/>
</dbReference>
<dbReference type="PANTHER" id="PTHR45900">
    <property type="entry name" value="RECA"/>
    <property type="match status" value="1"/>
</dbReference>
<feature type="domain" description="RecA family profile 2" evidence="14">
    <location>
        <begin position="212"/>
        <end position="285"/>
    </location>
</feature>
<gene>
    <name evidence="10 15" type="primary">recA</name>
    <name evidence="15" type="ORF">DI551_01440</name>
</gene>
<dbReference type="GO" id="GO:0003684">
    <property type="term" value="F:damaged DNA binding"/>
    <property type="evidence" value="ECO:0007669"/>
    <property type="project" value="UniProtKB-UniRule"/>
</dbReference>
<dbReference type="PROSITE" id="PS00321">
    <property type="entry name" value="RECA_1"/>
    <property type="match status" value="1"/>
</dbReference>
<dbReference type="Pfam" id="PF21096">
    <property type="entry name" value="RecA_C"/>
    <property type="match status" value="1"/>
</dbReference>
<dbReference type="PRINTS" id="PR00142">
    <property type="entry name" value="RECA"/>
</dbReference>
<dbReference type="InterPro" id="IPR020584">
    <property type="entry name" value="DNA_recomb/repair_RecA_CS"/>
</dbReference>
<accession>A0A2W5N5N0</accession>
<keyword evidence="10" id="KW-0963">Cytoplasm</keyword>
<dbReference type="InterPro" id="IPR027417">
    <property type="entry name" value="P-loop_NTPase"/>
</dbReference>
<evidence type="ECO:0000256" key="1">
    <source>
        <dbReference type="ARBA" id="ARBA00009391"/>
    </source>
</evidence>
<evidence type="ECO:0000256" key="12">
    <source>
        <dbReference type="RuleBase" id="RU004527"/>
    </source>
</evidence>
<dbReference type="EMBL" id="QFQB01000005">
    <property type="protein sequence ID" value="PZQ48444.1"/>
    <property type="molecule type" value="Genomic_DNA"/>
</dbReference>
<dbReference type="GO" id="GO:0005524">
    <property type="term" value="F:ATP binding"/>
    <property type="evidence" value="ECO:0007669"/>
    <property type="project" value="UniProtKB-UniRule"/>
</dbReference>
<evidence type="ECO:0000256" key="5">
    <source>
        <dbReference type="ARBA" id="ARBA00022840"/>
    </source>
</evidence>
<dbReference type="InterPro" id="IPR020587">
    <property type="entry name" value="RecA_monomer-monomer_interface"/>
</dbReference>
<proteinExistence type="inferred from homology"/>
<dbReference type="GO" id="GO:0140664">
    <property type="term" value="F:ATP-dependent DNA damage sensor activity"/>
    <property type="evidence" value="ECO:0007669"/>
    <property type="project" value="InterPro"/>
</dbReference>
<dbReference type="InterPro" id="IPR020588">
    <property type="entry name" value="RecA_ATP-bd"/>
</dbReference>
<dbReference type="HAMAP" id="MF_00268">
    <property type="entry name" value="RecA"/>
    <property type="match status" value="1"/>
</dbReference>
<keyword evidence="4 10" id="KW-0227">DNA damage</keyword>
<evidence type="ECO:0000256" key="10">
    <source>
        <dbReference type="HAMAP-Rule" id="MF_00268"/>
    </source>
</evidence>
<evidence type="ECO:0000256" key="6">
    <source>
        <dbReference type="ARBA" id="ARBA00023125"/>
    </source>
</evidence>
<evidence type="ECO:0000259" key="14">
    <source>
        <dbReference type="PROSITE" id="PS50163"/>
    </source>
</evidence>
<dbReference type="InterPro" id="IPR003593">
    <property type="entry name" value="AAA+_ATPase"/>
</dbReference>
<dbReference type="GO" id="GO:0006281">
    <property type="term" value="P:DNA repair"/>
    <property type="evidence" value="ECO:0007669"/>
    <property type="project" value="UniProtKB-UniRule"/>
</dbReference>
<dbReference type="PANTHER" id="PTHR45900:SF1">
    <property type="entry name" value="MITOCHONDRIAL DNA REPAIR PROTEIN RECA HOMOLOG-RELATED"/>
    <property type="match status" value="1"/>
</dbReference>
<feature type="domain" description="RecA family profile 1" evidence="13">
    <location>
        <begin position="48"/>
        <end position="207"/>
    </location>
</feature>
<dbReference type="Pfam" id="PF00154">
    <property type="entry name" value="RecA_N"/>
    <property type="match status" value="1"/>
</dbReference>
<evidence type="ECO:0000256" key="11">
    <source>
        <dbReference type="RuleBase" id="RU000526"/>
    </source>
</evidence>
<keyword evidence="7 10" id="KW-0233">DNA recombination</keyword>
<dbReference type="Proteomes" id="UP000249417">
    <property type="component" value="Unassembled WGS sequence"/>
</dbReference>
<evidence type="ECO:0000256" key="9">
    <source>
        <dbReference type="ARBA" id="ARBA00023236"/>
    </source>
</evidence>
<comment type="caution">
    <text evidence="15">The sequence shown here is derived from an EMBL/GenBank/DDBJ whole genome shotgun (WGS) entry which is preliminary data.</text>
</comment>
<evidence type="ECO:0000313" key="16">
    <source>
        <dbReference type="Proteomes" id="UP000249417"/>
    </source>
</evidence>
<dbReference type="AlphaFoldDB" id="A0A2W5N5N0"/>
<evidence type="ECO:0000256" key="7">
    <source>
        <dbReference type="ARBA" id="ARBA00023172"/>
    </source>
</evidence>
<dbReference type="SMART" id="SM00382">
    <property type="entry name" value="AAA"/>
    <property type="match status" value="1"/>
</dbReference>
<name>A0A2W5N5N0_9BACT</name>
<keyword evidence="3 10" id="KW-0547">Nucleotide-binding</keyword>
<dbReference type="InterPro" id="IPR013765">
    <property type="entry name" value="DNA_recomb/repair_RecA"/>
</dbReference>
<evidence type="ECO:0000256" key="3">
    <source>
        <dbReference type="ARBA" id="ARBA00022741"/>
    </source>
</evidence>
<comment type="similarity">
    <text evidence="1 10 12">Belongs to the RecA family.</text>
</comment>
<sequence length="379" mass="40266">MSVTPFKKEDQMNAGDKQKALDAALSQIERAFGKGSVMKLNGGQNPLEVEAISTGSLGLDIGLGIGGLPRGRITEIYGPESSGKTTLALQVIAEAQKAGGTCAIIDAEHALDPTYAKKLGVDLDSLLISQPDAGEQALEIADTLVRSNAIDVLVIDSVAALVPRAELEGEMGDTHVGLQARLMSQALRKITGSISKSRCVVIFINQIRMKIGVMFGSPETTTGGNALKFYASVRLDIRRIGSIKERETVVGNQTRVKVVKNKMAPPFRQVEFDIMYGEGISKTGEIIDLGVQANFVEKSGAWFSAEGERIGQGRENAKQYLRDNPAMMAVLEQKIRANSGIVAEALLVGPDSSEAAEAAEIAAADEAPAEKPSRSKKAS</sequence>
<keyword evidence="9 10" id="KW-0742">SOS response</keyword>
<dbReference type="InterPro" id="IPR023400">
    <property type="entry name" value="RecA_C_sf"/>
</dbReference>
<dbReference type="InterPro" id="IPR049428">
    <property type="entry name" value="RecA-like_N"/>
</dbReference>
<evidence type="ECO:0000256" key="2">
    <source>
        <dbReference type="ARBA" id="ARBA00015553"/>
    </source>
</evidence>